<name>A0ABR7R485_9PROT</name>
<organism evidence="3 4">
    <name type="scientific">Pseudoroseomonas ludipueritiae</name>
    <dbReference type="NCBI Taxonomy" id="198093"/>
    <lineage>
        <taxon>Bacteria</taxon>
        <taxon>Pseudomonadati</taxon>
        <taxon>Pseudomonadota</taxon>
        <taxon>Alphaproteobacteria</taxon>
        <taxon>Acetobacterales</taxon>
        <taxon>Acetobacteraceae</taxon>
        <taxon>Pseudoroseomonas</taxon>
    </lineage>
</organism>
<evidence type="ECO:0000313" key="3">
    <source>
        <dbReference type="EMBL" id="MBC9176574.1"/>
    </source>
</evidence>
<evidence type="ECO:0000313" key="4">
    <source>
        <dbReference type="Proteomes" id="UP000603940"/>
    </source>
</evidence>
<gene>
    <name evidence="3" type="ORF">IBL25_06415</name>
</gene>
<dbReference type="Proteomes" id="UP000603940">
    <property type="component" value="Unassembled WGS sequence"/>
</dbReference>
<proteinExistence type="inferred from homology"/>
<keyword evidence="2" id="KW-0732">Signal</keyword>
<dbReference type="InterPro" id="IPR005064">
    <property type="entry name" value="BUG"/>
</dbReference>
<feature type="signal peptide" evidence="2">
    <location>
        <begin position="1"/>
        <end position="23"/>
    </location>
</feature>
<dbReference type="Pfam" id="PF03401">
    <property type="entry name" value="TctC"/>
    <property type="match status" value="1"/>
</dbReference>
<keyword evidence="4" id="KW-1185">Reference proteome</keyword>
<dbReference type="EMBL" id="JACTUZ010000015">
    <property type="protein sequence ID" value="MBC9176574.1"/>
    <property type="molecule type" value="Genomic_DNA"/>
</dbReference>
<comment type="caution">
    <text evidence="3">The sequence shown here is derived from an EMBL/GenBank/DDBJ whole genome shotgun (WGS) entry which is preliminary data.</text>
</comment>
<evidence type="ECO:0000256" key="2">
    <source>
        <dbReference type="SAM" id="SignalP"/>
    </source>
</evidence>
<dbReference type="PIRSF" id="PIRSF017082">
    <property type="entry name" value="YflP"/>
    <property type="match status" value="1"/>
</dbReference>
<sequence>MKVTMTRRLLLGATMGVSLPALAQGPAWPRRSIKLVIPFPPGGTTDLIGRLLAERLSARLGQTVVVENRSGAGGNIGAEVVAKAEPDGYSFLMASVGTAAINYGVYGARMPYKPQDLAPVGLVTRVANVVLAANNSGIKDVAALLARAKAAPGNLNYGTAGIGSSTHACMELFQALTGTQLQHVPYRGSGPMLTEVVAGRVQLGCDNIPTALNFIRDGQMRALAVTSASRSSVLPDVPTLREAGVSGFDATSWFGVQAPARTPEAVIARTGEAIDAIVQEPDWNARMRDFAADPPRLTAEGGTTPTAFAAFIAAEIARWAEVAQTSHMTVE</sequence>
<protein>
    <submittedName>
        <fullName evidence="3">Tripartite tricarboxylate transporter substrate binding protein</fullName>
    </submittedName>
</protein>
<dbReference type="RefSeq" id="WP_187777729.1">
    <property type="nucleotide sequence ID" value="NZ_JACTUZ010000015.1"/>
</dbReference>
<evidence type="ECO:0000256" key="1">
    <source>
        <dbReference type="ARBA" id="ARBA00006987"/>
    </source>
</evidence>
<dbReference type="SUPFAM" id="SSF53850">
    <property type="entry name" value="Periplasmic binding protein-like II"/>
    <property type="match status" value="1"/>
</dbReference>
<comment type="similarity">
    <text evidence="1">Belongs to the UPF0065 (bug) family.</text>
</comment>
<accession>A0ABR7R485</accession>
<dbReference type="Gene3D" id="3.40.190.10">
    <property type="entry name" value="Periplasmic binding protein-like II"/>
    <property type="match status" value="1"/>
</dbReference>
<reference evidence="3 4" key="1">
    <citation type="journal article" date="2009" name="Int. J. Syst. Evol. Microbiol.">
        <title>Transfer of Teichococcus ludipueritiae and Muricoccus roseus to the genus Roseomonas, as Roseomonas ludipueritiae comb. nov. and Roseomonas rosea comb. nov., respectively, and emended description of the genus Roseomonas.</title>
        <authorList>
            <person name="Sanchez-Porro C."/>
            <person name="Gallego V."/>
            <person name="Busse H.J."/>
            <person name="Kampfer P."/>
            <person name="Ventosa A."/>
        </authorList>
    </citation>
    <scope>NUCLEOTIDE SEQUENCE [LARGE SCALE GENOMIC DNA]</scope>
    <source>
        <strain evidence="3 4">DSM 14915</strain>
    </source>
</reference>
<dbReference type="PANTHER" id="PTHR42928:SF5">
    <property type="entry name" value="BLR1237 PROTEIN"/>
    <property type="match status" value="1"/>
</dbReference>
<feature type="chain" id="PRO_5045794731" evidence="2">
    <location>
        <begin position="24"/>
        <end position="331"/>
    </location>
</feature>
<dbReference type="Gene3D" id="3.40.190.150">
    <property type="entry name" value="Bordetella uptake gene, domain 1"/>
    <property type="match status" value="1"/>
</dbReference>
<dbReference type="PANTHER" id="PTHR42928">
    <property type="entry name" value="TRICARBOXYLATE-BINDING PROTEIN"/>
    <property type="match status" value="1"/>
</dbReference>
<dbReference type="InterPro" id="IPR042100">
    <property type="entry name" value="Bug_dom1"/>
</dbReference>